<accession>A0A8C7E9Y3</accession>
<dbReference type="GO" id="GO:0004089">
    <property type="term" value="F:carbonate dehydratase activity"/>
    <property type="evidence" value="ECO:0007669"/>
    <property type="project" value="InterPro"/>
</dbReference>
<dbReference type="InterPro" id="IPR023561">
    <property type="entry name" value="Carbonic_anhydrase_a-class"/>
</dbReference>
<proteinExistence type="inferred from homology"/>
<dbReference type="PROSITE" id="PS51144">
    <property type="entry name" value="ALPHA_CA_2"/>
    <property type="match status" value="1"/>
</dbReference>
<dbReference type="InterPro" id="IPR036398">
    <property type="entry name" value="CA_dom_sf"/>
</dbReference>
<dbReference type="AlphaFoldDB" id="A0A8C7E9Y3"/>
<gene>
    <name evidence="4" type="primary">CA14</name>
</gene>
<dbReference type="PANTHER" id="PTHR18952">
    <property type="entry name" value="CARBONIC ANHYDRASE"/>
    <property type="match status" value="1"/>
</dbReference>
<keyword evidence="5" id="KW-1185">Reference proteome</keyword>
<protein>
    <submittedName>
        <fullName evidence="4">Carbonic anhydrase 14</fullName>
    </submittedName>
</protein>
<dbReference type="Pfam" id="PF00194">
    <property type="entry name" value="Carb_anhydrase"/>
    <property type="match status" value="1"/>
</dbReference>
<name>A0A8C7E9Y3_NOTPE</name>
<dbReference type="GO" id="GO:0005886">
    <property type="term" value="C:plasma membrane"/>
    <property type="evidence" value="ECO:0007669"/>
    <property type="project" value="TreeGrafter"/>
</dbReference>
<dbReference type="PANTHER" id="PTHR18952:SF84">
    <property type="entry name" value="CARBONIC ANHYDRASE 14"/>
    <property type="match status" value="1"/>
</dbReference>
<dbReference type="InterPro" id="IPR001148">
    <property type="entry name" value="CA_dom"/>
</dbReference>
<dbReference type="Gene3D" id="3.10.200.10">
    <property type="entry name" value="Alpha carbonic anhydrase"/>
    <property type="match status" value="1"/>
</dbReference>
<dbReference type="Proteomes" id="UP000694420">
    <property type="component" value="Unplaced"/>
</dbReference>
<organism evidence="4 5">
    <name type="scientific">Nothoprocta perdicaria</name>
    <name type="common">Chilean tinamou</name>
    <name type="synonym">Crypturus perdicarius</name>
    <dbReference type="NCBI Taxonomy" id="30464"/>
    <lineage>
        <taxon>Eukaryota</taxon>
        <taxon>Metazoa</taxon>
        <taxon>Chordata</taxon>
        <taxon>Craniata</taxon>
        <taxon>Vertebrata</taxon>
        <taxon>Euteleostomi</taxon>
        <taxon>Archelosauria</taxon>
        <taxon>Archosauria</taxon>
        <taxon>Dinosauria</taxon>
        <taxon>Saurischia</taxon>
        <taxon>Theropoda</taxon>
        <taxon>Coelurosauria</taxon>
        <taxon>Aves</taxon>
        <taxon>Palaeognathae</taxon>
        <taxon>Tinamiformes</taxon>
        <taxon>Tinamidae</taxon>
        <taxon>Nothoprocta</taxon>
    </lineage>
</organism>
<dbReference type="SUPFAM" id="SSF51069">
    <property type="entry name" value="Carbonic anhydrase"/>
    <property type="match status" value="1"/>
</dbReference>
<evidence type="ECO:0000259" key="3">
    <source>
        <dbReference type="PROSITE" id="PS51144"/>
    </source>
</evidence>
<feature type="compositionally biased region" description="Basic residues" evidence="2">
    <location>
        <begin position="269"/>
        <end position="297"/>
    </location>
</feature>
<dbReference type="SMART" id="SM01057">
    <property type="entry name" value="Carb_anhydrase"/>
    <property type="match status" value="1"/>
</dbReference>
<reference evidence="4" key="2">
    <citation type="submission" date="2025-09" db="UniProtKB">
        <authorList>
            <consortium name="Ensembl"/>
        </authorList>
    </citation>
    <scope>IDENTIFICATION</scope>
</reference>
<sequence length="297" mass="31172">MGGGSPCCPDAWALPQRRPPGPHGQERWAEGFPACGGRAQSPIDIETRWAQPEPALPPLQPYGAAAGTWELTNNGHTVVLALPRALTLHGLPGAFATAQLHLHWGGSEHLVDGRAAAGEVSGLHVVLFDAARFGGTSDALGHAGGLAVLAALLEVSAALGTRDGDRTAAGLAAHAAAAPGQSTSIPAFDVRQLLPARLDLYYRYNGSLTTPPCSQGVIWSVFQEPVRVGSAQVGPLSLPAGADGGPRDPAGARSLRPGSWRSCRAPCWPRRRRSHAASRRRQRRSLPRKCGGRRGPW</sequence>
<dbReference type="GO" id="GO:0008270">
    <property type="term" value="F:zinc ion binding"/>
    <property type="evidence" value="ECO:0007669"/>
    <property type="project" value="InterPro"/>
</dbReference>
<evidence type="ECO:0000313" key="4">
    <source>
        <dbReference type="Ensembl" id="ENSNPEP00000004707.1"/>
    </source>
</evidence>
<evidence type="ECO:0000313" key="5">
    <source>
        <dbReference type="Proteomes" id="UP000694420"/>
    </source>
</evidence>
<comment type="similarity">
    <text evidence="1">Belongs to the alpha-carbonic anhydrase family.</text>
</comment>
<feature type="domain" description="Alpha-carbonic anhydrase" evidence="3">
    <location>
        <begin position="10"/>
        <end position="279"/>
    </location>
</feature>
<evidence type="ECO:0000256" key="2">
    <source>
        <dbReference type="SAM" id="MobiDB-lite"/>
    </source>
</evidence>
<reference evidence="4" key="1">
    <citation type="submission" date="2025-08" db="UniProtKB">
        <authorList>
            <consortium name="Ensembl"/>
        </authorList>
    </citation>
    <scope>IDENTIFICATION</scope>
</reference>
<feature type="region of interest" description="Disordered" evidence="2">
    <location>
        <begin position="1"/>
        <end position="26"/>
    </location>
</feature>
<dbReference type="Ensembl" id="ENSNPET00000004820.1">
    <property type="protein sequence ID" value="ENSNPEP00000004707.1"/>
    <property type="gene ID" value="ENSNPEG00000003550.1"/>
</dbReference>
<feature type="region of interest" description="Disordered" evidence="2">
    <location>
        <begin position="237"/>
        <end position="297"/>
    </location>
</feature>
<evidence type="ECO:0000256" key="1">
    <source>
        <dbReference type="ARBA" id="ARBA00010718"/>
    </source>
</evidence>